<dbReference type="InterPro" id="IPR012337">
    <property type="entry name" value="RNaseH-like_sf"/>
</dbReference>
<proteinExistence type="predicted"/>
<evidence type="ECO:0000259" key="1">
    <source>
        <dbReference type="PROSITE" id="PS50879"/>
    </source>
</evidence>
<dbReference type="AlphaFoldDB" id="A0A6P7FAS5"/>
<dbReference type="InParanoid" id="A0A6P7FAS5"/>
<dbReference type="Pfam" id="PF00075">
    <property type="entry name" value="RNase_H"/>
    <property type="match status" value="1"/>
</dbReference>
<accession>A0A6P7FAS5</accession>
<evidence type="ECO:0000313" key="2">
    <source>
        <dbReference type="RefSeq" id="XP_028130658.1"/>
    </source>
</evidence>
<dbReference type="GO" id="GO:0004523">
    <property type="term" value="F:RNA-DNA hybrid ribonuclease activity"/>
    <property type="evidence" value="ECO:0007669"/>
    <property type="project" value="InterPro"/>
</dbReference>
<sequence length="471" mass="54203">MCFGKSQMVEERQEKDAVREDLEKMKFYYCCDDPLIRIEASITALIFICVWNTISERSIDCDILWNVAWHSSTVHVGKEKQKIDNSGKKREPSTYFLLFDKFSRTTPMEPVPSSIEDTPLVLEVDILHAVGLSLTRAGLKLSPPQLNLNINFPEVFSSDIKYPEPWLIDLPTCDASLEYFDKSNTHHSLIRSKFEDLINKYPDYHKIYTDASKFEDGVGASIVSSENNLLFRLPPACSTFSAELYAIYRAVKLLNELTLTKALIITDSLSSLNSLKHIFPKHPFEKLLKYQLSQAHEHGRSVQFVWVPSHVGITGNEEADRTAREAILSDFSEPIDKCVSSDLKAYFKNKVLCLWRNEWSQSNSKLNKIKNNVSQWFPSSRNRREQIAVARLRLGHTRLTHSYLFTKSNPPICDQCNVRLTVEHFLIVCSKYDQERQRYKIPNALPQALGQNYSCDNIVNYLKSINILYNL</sequence>
<organism evidence="2">
    <name type="scientific">Diabrotica virgifera virgifera</name>
    <name type="common">western corn rootworm</name>
    <dbReference type="NCBI Taxonomy" id="50390"/>
    <lineage>
        <taxon>Eukaryota</taxon>
        <taxon>Metazoa</taxon>
        <taxon>Ecdysozoa</taxon>
        <taxon>Arthropoda</taxon>
        <taxon>Hexapoda</taxon>
        <taxon>Insecta</taxon>
        <taxon>Pterygota</taxon>
        <taxon>Neoptera</taxon>
        <taxon>Endopterygota</taxon>
        <taxon>Coleoptera</taxon>
        <taxon>Polyphaga</taxon>
        <taxon>Cucujiformia</taxon>
        <taxon>Chrysomeloidea</taxon>
        <taxon>Chrysomelidae</taxon>
        <taxon>Galerucinae</taxon>
        <taxon>Diabroticina</taxon>
        <taxon>Diabroticites</taxon>
        <taxon>Diabrotica</taxon>
    </lineage>
</organism>
<dbReference type="Gene3D" id="3.30.420.10">
    <property type="entry name" value="Ribonuclease H-like superfamily/Ribonuclease H"/>
    <property type="match status" value="1"/>
</dbReference>
<protein>
    <submittedName>
        <fullName evidence="2">Uncharacterized protein LOC114326469</fullName>
    </submittedName>
</protein>
<dbReference type="SUPFAM" id="SSF53098">
    <property type="entry name" value="Ribonuclease H-like"/>
    <property type="match status" value="1"/>
</dbReference>
<dbReference type="CDD" id="cd09276">
    <property type="entry name" value="Rnase_HI_RT_non_LTR"/>
    <property type="match status" value="1"/>
</dbReference>
<feature type="domain" description="RNase H type-1" evidence="1">
    <location>
        <begin position="201"/>
        <end position="328"/>
    </location>
</feature>
<dbReference type="PROSITE" id="PS50879">
    <property type="entry name" value="RNASE_H_1"/>
    <property type="match status" value="1"/>
</dbReference>
<dbReference type="InterPro" id="IPR002156">
    <property type="entry name" value="RNaseH_domain"/>
</dbReference>
<dbReference type="GO" id="GO:0003676">
    <property type="term" value="F:nucleic acid binding"/>
    <property type="evidence" value="ECO:0007669"/>
    <property type="project" value="InterPro"/>
</dbReference>
<dbReference type="InterPro" id="IPR036397">
    <property type="entry name" value="RNaseH_sf"/>
</dbReference>
<dbReference type="RefSeq" id="XP_028130658.1">
    <property type="nucleotide sequence ID" value="XM_028274857.1"/>
</dbReference>
<name>A0A6P7FAS5_DIAVI</name>
<reference evidence="2" key="1">
    <citation type="submission" date="2025-08" db="UniProtKB">
        <authorList>
            <consortium name="RefSeq"/>
        </authorList>
    </citation>
    <scope>IDENTIFICATION</scope>
    <source>
        <tissue evidence="2">Whole insect</tissue>
    </source>
</reference>
<gene>
    <name evidence="2" type="primary">LOC114326469</name>
</gene>